<organism evidence="2 3">
    <name type="scientific">Metarhizium brunneum</name>
    <dbReference type="NCBI Taxonomy" id="500148"/>
    <lineage>
        <taxon>Eukaryota</taxon>
        <taxon>Fungi</taxon>
        <taxon>Dikarya</taxon>
        <taxon>Ascomycota</taxon>
        <taxon>Pezizomycotina</taxon>
        <taxon>Sordariomycetes</taxon>
        <taxon>Hypocreomycetidae</taxon>
        <taxon>Hypocreales</taxon>
        <taxon>Clavicipitaceae</taxon>
        <taxon>Metarhizium</taxon>
    </lineage>
</organism>
<dbReference type="Proteomes" id="UP000510686">
    <property type="component" value="Chromosome 5"/>
</dbReference>
<feature type="compositionally biased region" description="Low complexity" evidence="1">
    <location>
        <begin position="221"/>
        <end position="231"/>
    </location>
</feature>
<reference evidence="2 3" key="1">
    <citation type="submission" date="2020-07" db="EMBL/GenBank/DDBJ databases">
        <title>Telomere length de novo assembly of all 7 chromosomes of the fungus, Metarhizium brunneum, using a novel assembly pipeline.</title>
        <authorList>
            <person name="Saud z."/>
            <person name="Kortsinoglou A."/>
            <person name="Kouvelis V.N."/>
            <person name="Butt T.M."/>
        </authorList>
    </citation>
    <scope>NUCLEOTIDE SEQUENCE [LARGE SCALE GENOMIC DNA]</scope>
    <source>
        <strain evidence="2 3">4556</strain>
    </source>
</reference>
<dbReference type="KEGG" id="mbrn:26243828"/>
<evidence type="ECO:0000313" key="2">
    <source>
        <dbReference type="EMBL" id="QLI71542.1"/>
    </source>
</evidence>
<feature type="compositionally biased region" description="Low complexity" evidence="1">
    <location>
        <begin position="239"/>
        <end position="251"/>
    </location>
</feature>
<evidence type="ECO:0000313" key="3">
    <source>
        <dbReference type="Proteomes" id="UP000510686"/>
    </source>
</evidence>
<dbReference type="GeneID" id="26243828"/>
<dbReference type="EMBL" id="CP058936">
    <property type="protein sequence ID" value="QLI71542.1"/>
    <property type="molecule type" value="Genomic_DNA"/>
</dbReference>
<protein>
    <submittedName>
        <fullName evidence="2">Uncharacterized protein</fullName>
    </submittedName>
</protein>
<feature type="region of interest" description="Disordered" evidence="1">
    <location>
        <begin position="196"/>
        <end position="260"/>
    </location>
</feature>
<accession>A0A7D5YW05</accession>
<sequence>MNTTTSTQIFSPLDAANLESIGLLGPVETDGKRKCHKRRLNRSSDEEHKDIPLDVSIGSPEAEEADAYATIPDAIFSRETLNYLGFSTHMADTIWNGWVNWPLDGPGREVDAATGGLRVTFIDFIILRHVKKANNVYEDDDFKWRQCLNACGMSDSVQNAIMDENFKEIRMSRSCVYWVTDTVQMRYAGLKEIQRASRERDMQLQRERARQGGPSRRDRTSSSMGSDQSGSAQRRGHTRGSSSQGGRSFSGAQADSTPGIHSELWNPNIIRRAQVDPQTLILFKGIDLGRIPDLLNPDGTVQNIMALSSPPPSDFSNSTALFYFTPEMEVAEYYAAYAKRRAGCEAVVMVTCHIPKQVINDMKEPNIFRLYYPTPQWKQLVWRSRSNQPFTKPLRKYDDAMLIIGNISSGDNDNYRKLASWEEIDGSCLLRVKRMGQSNAQISRQYAFTGRLAGQDLLTENGKFNAYRFSDEHITALISRHRV</sequence>
<gene>
    <name evidence="2" type="ORF">G6M90_00g084360</name>
</gene>
<keyword evidence="3" id="KW-1185">Reference proteome</keyword>
<dbReference type="AlphaFoldDB" id="A0A7D5YW05"/>
<feature type="compositionally biased region" description="Basic and acidic residues" evidence="1">
    <location>
        <begin position="196"/>
        <end position="220"/>
    </location>
</feature>
<dbReference type="OrthoDB" id="4940875at2759"/>
<proteinExistence type="predicted"/>
<dbReference type="RefSeq" id="XP_014543651.1">
    <property type="nucleotide sequence ID" value="XM_014688165.1"/>
</dbReference>
<name>A0A7D5YW05_9HYPO</name>
<evidence type="ECO:0000256" key="1">
    <source>
        <dbReference type="SAM" id="MobiDB-lite"/>
    </source>
</evidence>